<feature type="compositionally biased region" description="Basic and acidic residues" evidence="17">
    <location>
        <begin position="742"/>
        <end position="754"/>
    </location>
</feature>
<feature type="domain" description="PI3K/PI4K catalytic" evidence="18">
    <location>
        <begin position="2682"/>
        <end position="2997"/>
    </location>
</feature>
<keyword evidence="16" id="KW-0156">Chromatin regulator</keyword>
<evidence type="ECO:0000256" key="9">
    <source>
        <dbReference type="ARBA" id="ARBA00022763"/>
    </source>
</evidence>
<dbReference type="Pfam" id="PF00454">
    <property type="entry name" value="PI3_PI4_kinase"/>
    <property type="match status" value="1"/>
</dbReference>
<evidence type="ECO:0000259" key="20">
    <source>
        <dbReference type="PROSITE" id="PS51190"/>
    </source>
</evidence>
<dbReference type="Gene3D" id="3.30.1010.10">
    <property type="entry name" value="Phosphatidylinositol 3-kinase Catalytic Subunit, Chain A, domain 4"/>
    <property type="match status" value="1"/>
</dbReference>
<keyword evidence="12 16" id="KW-0539">Nucleus</keyword>
<keyword evidence="16" id="KW-0779">Telomere</keyword>
<dbReference type="PANTHER" id="PTHR37079:SF4">
    <property type="entry name" value="SERINE_THREONINE-PROTEIN KINASE ATM"/>
    <property type="match status" value="1"/>
</dbReference>
<feature type="domain" description="FATC" evidence="20">
    <location>
        <begin position="3009"/>
        <end position="3041"/>
    </location>
</feature>
<evidence type="ECO:0000256" key="13">
    <source>
        <dbReference type="ARBA" id="ARBA00025079"/>
    </source>
</evidence>
<dbReference type="GO" id="GO:0035556">
    <property type="term" value="P:intracellular signal transduction"/>
    <property type="evidence" value="ECO:0007669"/>
    <property type="project" value="UniProtKB-ARBA"/>
</dbReference>
<dbReference type="GO" id="GO:0106310">
    <property type="term" value="F:protein serine kinase activity"/>
    <property type="evidence" value="ECO:0007669"/>
    <property type="project" value="RHEA"/>
</dbReference>
<evidence type="ECO:0000259" key="18">
    <source>
        <dbReference type="PROSITE" id="PS50290"/>
    </source>
</evidence>
<dbReference type="GO" id="GO:0006325">
    <property type="term" value="P:chromatin organization"/>
    <property type="evidence" value="ECO:0007669"/>
    <property type="project" value="UniProtKB-KW"/>
</dbReference>
<evidence type="ECO:0000313" key="21">
    <source>
        <dbReference type="EMBL" id="TFK51797.1"/>
    </source>
</evidence>
<dbReference type="GO" id="GO:0005634">
    <property type="term" value="C:nucleus"/>
    <property type="evidence" value="ECO:0007669"/>
    <property type="project" value="UniProtKB-SubCell"/>
</dbReference>
<keyword evidence="8 16" id="KW-0547">Nucleotide-binding</keyword>
<feature type="region of interest" description="Disordered" evidence="17">
    <location>
        <begin position="2565"/>
        <end position="2587"/>
    </location>
</feature>
<dbReference type="CDD" id="cd05171">
    <property type="entry name" value="PIKKc_ATM"/>
    <property type="match status" value="1"/>
</dbReference>
<dbReference type="InterPro" id="IPR044107">
    <property type="entry name" value="PIKKc_ATM"/>
</dbReference>
<dbReference type="Pfam" id="PF02260">
    <property type="entry name" value="FATC"/>
    <property type="match status" value="1"/>
</dbReference>
<name>A0A5C3N3D4_9AGAM</name>
<feature type="region of interest" description="Disordered" evidence="17">
    <location>
        <begin position="184"/>
        <end position="249"/>
    </location>
</feature>
<proteinExistence type="inferred from homology"/>
<evidence type="ECO:0000256" key="3">
    <source>
        <dbReference type="ARBA" id="ARBA00011370"/>
    </source>
</evidence>
<dbReference type="InterPro" id="IPR018936">
    <property type="entry name" value="PI3/4_kinase_CS"/>
</dbReference>
<keyword evidence="16" id="KW-0158">Chromosome</keyword>
<sequence length="3041" mass="342182">MTDLKADLKTAFANLNSNKTTERQTGIKQLKAAFERDSAVENLDRDGTGRSWLAVFQALFVAVGMERREVLNKSALKSTSRGGDLSRRRLEDAGSAVRWLVERSVHRMNRKVINSLFNHLLSTLTSRDGTLLSPIVLDYVKTLRCLVSWPSHLDHLGEDTWIRIVSLAFNVVLGEEDLYKSLDEEPSSLHTCDDNMEVEDPSHDSGEGENERATSLAPGSKKRPAPSPEPSRKPMPRRPPRLPSRTVSPEQVECMTILSILLRSSMAPFLSKEHRYLPHAVLSRLQCFIGMYPPDSSLYHDCLHSILAALGHLSLNKIHAVHDFAVGSWDRLVDVMRTKNKKMKEILLAVLKVLFPYLTMNIDDDSNSGALWSQGVARLWQVLDAEVASRRGIEPLALEAIRLQLALPMDEDVAETAAGAFVAKTFRHGSTFSSSQALTWAVLELQADCLQKLLLLSESMRGSSLSPSKNNSKRARVQNPLATLLSSIQNEPRSTLRSYRLQVLLFFIDRHWSILHGDHRRAIMDILSQYISIDDGISQSWVFLCLGAVAYAQGYDVQAATGPGSWTPDERVVWDSIWTHLARRANIVAVSRAACHAGYTILRAARHLVSPSSILSEIETLAKDIDVQGPTLPHDSVCAFLGMCLRIASQDIRLYKMQLEEKVLSWLIEVWRLDNSMRAVLSVPIHIVDDLLDLLQTIVVEEEKHSVIREYMLEARLPPYTTPAVKKDIARAVEDASNNDNEPDHGSSELTEPRARERRVSAFLLKLLEDVSVQWGTPQNIKLTAETARRDLDLVVTVLSLEYCLVMNGIRNNRRAVQAACRVISQVRPLFTDGKLTDAERLSLILGLEPLVSVNPKIYDHEAWQTMLPPSETTGIKRQVMRRLLRNSEGHSGRLVTHRKRLLRLIWQSSDVQDAFLGVFKSLRDVAGVTMGSKAGFVKSTQLRSLADEDDFAEGRSRLQTPIARAPEDHSQDDSSSACLDLVRSCVLVLGMAPMLQSPGYESTRDKELSDIFVDSGDVEFLAYSTSYFSSIRSGILNVSAPVLETLLVKLGELLSQYHYSRSENLQVLAIEFLDSTSHIWLDGSDEGISAEQGGVASKVVELCQWLRDTLANDQIRPWKTRDRLACFFDRYILQDPQQAFWKAHAPQEPASMLPTALMPTLGADDDVRVRFRASILNARLFRFAYLNKYDPLPLYSSITDSLCKDLASSEHMLTRLLCLGNVMVVSSAVRRGAFWHLLEACLGTHMYNQHIKAILLAVSERMGLPHLSQLFEVYASQIAFSIRQGELDVLRFPPHILGYADRRACAEATFSAFSPTNLLAGGSASGIVHGKKLFANHCKAIQKTVEQGLWECFPDVMGHQLVFWTHDHINDDNAAADDLRQLLLDKVVEMHQSHNFDKHLYQKADQIIAAILRTFGDQDASYNGAIVQALQTVGEEAVQQFRDLCRYRAMADFPVHEPNLPSYGTTIILHSINWVIRLAPQIRTEAVSYHLLHQLFADIERSPLVNEQMRLLNGMLVWVATQASHFRDATLLRTLINGATILLSQSDLARTAQSVLEWAFDIYKKIPDRDPRFPDMIVRICCIAQDFLTESHDEAVSRLGFDLLQWIEGQVSMLAKTESIYPQVLKALPAWPREPSSALSPINDMVADDDISSTLADNRMSGNKFRLVRRLRAALGATQGSPFTSTGFWRLKECIPRPESIQDRDAEAFAELLVLAQGRIDSFASEQHGSETLRSRHQRYGRKKDADSGAYGTALTYRPVILTLLSLLDSASASRTSSAYRTLRLLISVCAPNTLEARHWSSDVRGELRSLQAHSVTSYVAVSRDLRELVAEKSLVQLSADFPAWIAATAVFFSQALAVRDPFFAQLRTILLDDTDFAEEMLPVLVHTILEAAKSNEPDPDARNILSQFLREVLSYQNVHTSSVRAIVDVVIHLRYFTPDSNNPLSYDKWLDLDYTLLSRSALKFGAYTTALLFLELAVEQSSLGEDSVDEQILYEIYSRIDEPDGFYGIKTRDLGQFLLKRFHHERQWDKAFKFHGANLEARIAGEYDAEGIVQSLHSFGFHRLAIATPDMTSACPTRKSPSRFNYDLGWRTETWDLPDRTEDNAEGAPLYRALRAVHRERDQHTVDLTLHRGLREEIDRLRSLGNENLVGIRDATRNLMCLSQVSKWMTPEIQESVRQKSLTLGQWSIFYSIHSGFEFTDSESIMATRVSLLRSAAQKEQREQMGDMMTPFAKALIEVEKKCLIRLSSAARESHQLQVALNSVTRAQTLESTPSLDVSEEFAQVLWLHNEQKLAVQVLQGLLDSSSVGPSATAGLSRESRALLLARLGSWTSEACLEKPTDILARYFDPAVTCLSECGTTGSQSSAAIVYQQCAMFAERQYHAISRSDDAIRWKVYMDRKKQEIDQRKREMKKLGAGSSQFATLKSEQDKAERVLRLDEERWQRHESALDAFLQQAVDMHSRYLEVSDEFDDDGSIRLCSLWFANFDNEPLQPRVGSALGRVPSRKLVFLAHQLAARLSKVHGDTGGQVNLQLLLMRMCQEHPFHSLYQVFCLRAEQTVTQSQSQPAATSRRQSSRHESPSSQLDRAIAATDIFERLRADTRCSRRMQCIETLCNASLEWAKHPIKKSGKYDRSQKAPFQVPDNLLIRQIRDLEVPVMTAETPIDPTLQYSHCVWVSHYETTFETAGGVNLPKIINCIGTDGEKYKQLFKGEGADDLRQDAVMEQVFDLVNIVLRRDTETRKRDLNVRGYKVVPLASQAGVIQFVKNTTPLQSWLFAAHIRYHPQDMSHKEVYNQLSTKRKQCGGKAEPLVALFMEIRKKFRPVMRHYFTEKHKNPMSWFSKRLNYTRSVATTSIVGHILGLGDRHTSNILLDNSTGQVVHIDLGIAFDQGKLLPVPERVPFRMTADMVDGMGMTGAQGVFHRCAEETLRVLRDGSEVLMTVLEVFKYDPLHQWTASELKIKRMQGESAPTFPDGTRINIGIDMLSGSADEAADRALTSVAKKLDKSLSVEYTVNDLIAQATDPVNLATIFPGWGPHY</sequence>
<dbReference type="InterPro" id="IPR011009">
    <property type="entry name" value="Kinase-like_dom_sf"/>
</dbReference>
<dbReference type="SUPFAM" id="SSF56112">
    <property type="entry name" value="Protein kinase-like (PK-like)"/>
    <property type="match status" value="1"/>
</dbReference>
<dbReference type="SUPFAM" id="SSF48371">
    <property type="entry name" value="ARM repeat"/>
    <property type="match status" value="1"/>
</dbReference>
<comment type="catalytic activity">
    <reaction evidence="15">
        <text>L-seryl-[protein] + ATP = O-phospho-L-seryl-[protein] + ADP + H(+)</text>
        <dbReference type="Rhea" id="RHEA:17989"/>
        <dbReference type="Rhea" id="RHEA-COMP:9863"/>
        <dbReference type="Rhea" id="RHEA-COMP:11604"/>
        <dbReference type="ChEBI" id="CHEBI:15378"/>
        <dbReference type="ChEBI" id="CHEBI:29999"/>
        <dbReference type="ChEBI" id="CHEBI:30616"/>
        <dbReference type="ChEBI" id="CHEBI:83421"/>
        <dbReference type="ChEBI" id="CHEBI:456216"/>
        <dbReference type="EC" id="2.7.11.1"/>
    </reaction>
</comment>
<dbReference type="PROSITE" id="PS51189">
    <property type="entry name" value="FAT"/>
    <property type="match status" value="1"/>
</dbReference>
<gene>
    <name evidence="21" type="ORF">OE88DRAFT_1658419</name>
</gene>
<evidence type="ECO:0000256" key="5">
    <source>
        <dbReference type="ARBA" id="ARBA00014619"/>
    </source>
</evidence>
<keyword evidence="11 16" id="KW-0067">ATP-binding</keyword>
<evidence type="ECO:0000259" key="19">
    <source>
        <dbReference type="PROSITE" id="PS51189"/>
    </source>
</evidence>
<evidence type="ECO:0000256" key="17">
    <source>
        <dbReference type="SAM" id="MobiDB-lite"/>
    </source>
</evidence>
<evidence type="ECO:0000256" key="15">
    <source>
        <dbReference type="ARBA" id="ARBA00048679"/>
    </source>
</evidence>
<evidence type="ECO:0000256" key="12">
    <source>
        <dbReference type="ARBA" id="ARBA00023242"/>
    </source>
</evidence>
<dbReference type="InterPro" id="IPR014009">
    <property type="entry name" value="PIK_FAT"/>
</dbReference>
<reference evidence="21 22" key="1">
    <citation type="journal article" date="2019" name="Nat. Ecol. Evol.">
        <title>Megaphylogeny resolves global patterns of mushroom evolution.</title>
        <authorList>
            <person name="Varga T."/>
            <person name="Krizsan K."/>
            <person name="Foldi C."/>
            <person name="Dima B."/>
            <person name="Sanchez-Garcia M."/>
            <person name="Sanchez-Ramirez S."/>
            <person name="Szollosi G.J."/>
            <person name="Szarkandi J.G."/>
            <person name="Papp V."/>
            <person name="Albert L."/>
            <person name="Andreopoulos W."/>
            <person name="Angelini C."/>
            <person name="Antonin V."/>
            <person name="Barry K.W."/>
            <person name="Bougher N.L."/>
            <person name="Buchanan P."/>
            <person name="Buyck B."/>
            <person name="Bense V."/>
            <person name="Catcheside P."/>
            <person name="Chovatia M."/>
            <person name="Cooper J."/>
            <person name="Damon W."/>
            <person name="Desjardin D."/>
            <person name="Finy P."/>
            <person name="Geml J."/>
            <person name="Haridas S."/>
            <person name="Hughes K."/>
            <person name="Justo A."/>
            <person name="Karasinski D."/>
            <person name="Kautmanova I."/>
            <person name="Kiss B."/>
            <person name="Kocsube S."/>
            <person name="Kotiranta H."/>
            <person name="LaButti K.M."/>
            <person name="Lechner B.E."/>
            <person name="Liimatainen K."/>
            <person name="Lipzen A."/>
            <person name="Lukacs Z."/>
            <person name="Mihaltcheva S."/>
            <person name="Morgado L.N."/>
            <person name="Niskanen T."/>
            <person name="Noordeloos M.E."/>
            <person name="Ohm R.A."/>
            <person name="Ortiz-Santana B."/>
            <person name="Ovrebo C."/>
            <person name="Racz N."/>
            <person name="Riley R."/>
            <person name="Savchenko A."/>
            <person name="Shiryaev A."/>
            <person name="Soop K."/>
            <person name="Spirin V."/>
            <person name="Szebenyi C."/>
            <person name="Tomsovsky M."/>
            <person name="Tulloss R.E."/>
            <person name="Uehling J."/>
            <person name="Grigoriev I.V."/>
            <person name="Vagvolgyi C."/>
            <person name="Papp T."/>
            <person name="Martin F.M."/>
            <person name="Miettinen O."/>
            <person name="Hibbett D.S."/>
            <person name="Nagy L.G."/>
        </authorList>
    </citation>
    <scope>NUCLEOTIDE SEQUENCE [LARGE SCALE GENOMIC DNA]</scope>
    <source>
        <strain evidence="21 22">OMC1185</strain>
    </source>
</reference>
<dbReference type="EC" id="2.7.11.1" evidence="4 16"/>
<dbReference type="PROSITE" id="PS50290">
    <property type="entry name" value="PI3_4_KINASE_3"/>
    <property type="match status" value="1"/>
</dbReference>
<dbReference type="GO" id="GO:0005524">
    <property type="term" value="F:ATP binding"/>
    <property type="evidence" value="ECO:0007669"/>
    <property type="project" value="UniProtKB-KW"/>
</dbReference>
<dbReference type="InterPro" id="IPR021668">
    <property type="entry name" value="TAN"/>
</dbReference>
<evidence type="ECO:0000256" key="4">
    <source>
        <dbReference type="ARBA" id="ARBA00012513"/>
    </source>
</evidence>
<evidence type="ECO:0000256" key="1">
    <source>
        <dbReference type="ARBA" id="ARBA00004123"/>
    </source>
</evidence>
<evidence type="ECO:0000256" key="7">
    <source>
        <dbReference type="ARBA" id="ARBA00022679"/>
    </source>
</evidence>
<dbReference type="SMART" id="SM00146">
    <property type="entry name" value="PI3Kc"/>
    <property type="match status" value="1"/>
</dbReference>
<dbReference type="InterPro" id="IPR016024">
    <property type="entry name" value="ARM-type_fold"/>
</dbReference>
<organism evidence="21 22">
    <name type="scientific">Heliocybe sulcata</name>
    <dbReference type="NCBI Taxonomy" id="5364"/>
    <lineage>
        <taxon>Eukaryota</taxon>
        <taxon>Fungi</taxon>
        <taxon>Dikarya</taxon>
        <taxon>Basidiomycota</taxon>
        <taxon>Agaricomycotina</taxon>
        <taxon>Agaricomycetes</taxon>
        <taxon>Gloeophyllales</taxon>
        <taxon>Gloeophyllaceae</taxon>
        <taxon>Heliocybe</taxon>
    </lineage>
</organism>
<evidence type="ECO:0000256" key="2">
    <source>
        <dbReference type="ARBA" id="ARBA00010769"/>
    </source>
</evidence>
<dbReference type="GO" id="GO:0004674">
    <property type="term" value="F:protein serine/threonine kinase activity"/>
    <property type="evidence" value="ECO:0007669"/>
    <property type="project" value="UniProtKB-KW"/>
</dbReference>
<comment type="subcellular location">
    <subcellularLocation>
        <location evidence="16">Chromosome</location>
        <location evidence="16">Telomere</location>
    </subcellularLocation>
    <subcellularLocation>
        <location evidence="1 16">Nucleus</location>
    </subcellularLocation>
</comment>
<evidence type="ECO:0000256" key="6">
    <source>
        <dbReference type="ARBA" id="ARBA00022527"/>
    </source>
</evidence>
<comment type="function">
    <text evidence="13 16">Serine/threonine protein kinase which activates checkpoint signaling upon genotoxic stresses such as ionizing radiation (IR), ultraviolet light (UV), or DNA replication stalling, thereby acting as a DNA damage sensor. Recognizes the substrate consensus sequence [ST]-Q. Phosphorylates histone H2A to form H2AS128ph (gamma-H2A) at sites of DNA damage, involved in the regulation of DNA damage response mechanism. Required for the control of telomere length and genome stability.</text>
</comment>
<keyword evidence="9 16" id="KW-0227">DNA damage</keyword>
<protein>
    <recommendedName>
        <fullName evidence="5 16">Serine/threonine-protein kinase Tel1</fullName>
        <ecNumber evidence="4 16">2.7.11.1</ecNumber>
    </recommendedName>
</protein>
<dbReference type="InterPro" id="IPR003152">
    <property type="entry name" value="FATC_dom"/>
</dbReference>
<keyword evidence="6 16" id="KW-0723">Serine/threonine-protein kinase</keyword>
<dbReference type="STRING" id="5364.A0A5C3N3D4"/>
<evidence type="ECO:0000256" key="8">
    <source>
        <dbReference type="ARBA" id="ARBA00022741"/>
    </source>
</evidence>
<dbReference type="InterPro" id="IPR000403">
    <property type="entry name" value="PI3/4_kinase_cat_dom"/>
</dbReference>
<dbReference type="EMBL" id="ML213510">
    <property type="protein sequence ID" value="TFK51797.1"/>
    <property type="molecule type" value="Genomic_DNA"/>
</dbReference>
<dbReference type="GO" id="GO:0006281">
    <property type="term" value="P:DNA repair"/>
    <property type="evidence" value="ECO:0007669"/>
    <property type="project" value="InterPro"/>
</dbReference>
<dbReference type="GO" id="GO:0000781">
    <property type="term" value="C:chromosome, telomeric region"/>
    <property type="evidence" value="ECO:0007669"/>
    <property type="project" value="UniProtKB-SubCell"/>
</dbReference>
<evidence type="ECO:0000256" key="11">
    <source>
        <dbReference type="ARBA" id="ARBA00022840"/>
    </source>
</evidence>
<feature type="region of interest" description="Disordered" evidence="17">
    <location>
        <begin position="735"/>
        <end position="754"/>
    </location>
</feature>
<comment type="subunit">
    <text evidence="3">Associates with DNA double-strand breaks.</text>
</comment>
<evidence type="ECO:0000256" key="10">
    <source>
        <dbReference type="ARBA" id="ARBA00022777"/>
    </source>
</evidence>
<dbReference type="Pfam" id="PF11640">
    <property type="entry name" value="TAN"/>
    <property type="match status" value="1"/>
</dbReference>
<dbReference type="PANTHER" id="PTHR37079">
    <property type="entry name" value="SERINE/THREONINE-PROTEIN KINASE ATM"/>
    <property type="match status" value="1"/>
</dbReference>
<keyword evidence="22" id="KW-1185">Reference proteome</keyword>
<accession>A0A5C3N3D4</accession>
<comment type="similarity">
    <text evidence="2 16">Belongs to the PI3/PI4-kinase family. ATM subfamily.</text>
</comment>
<evidence type="ECO:0000313" key="22">
    <source>
        <dbReference type="Proteomes" id="UP000305948"/>
    </source>
</evidence>
<dbReference type="InterPro" id="IPR038980">
    <property type="entry name" value="ATM_plant"/>
</dbReference>
<keyword evidence="7 16" id="KW-0808">Transferase</keyword>
<dbReference type="OrthoDB" id="381190at2759"/>
<evidence type="ECO:0000256" key="14">
    <source>
        <dbReference type="ARBA" id="ARBA00047899"/>
    </source>
</evidence>
<dbReference type="PROSITE" id="PS00916">
    <property type="entry name" value="PI3_4_KINASE_2"/>
    <property type="match status" value="1"/>
</dbReference>
<keyword evidence="10 16" id="KW-0418">Kinase</keyword>
<feature type="domain" description="FAT" evidence="19">
    <location>
        <begin position="1958"/>
        <end position="2559"/>
    </location>
</feature>
<dbReference type="SMART" id="SM01343">
    <property type="entry name" value="FATC"/>
    <property type="match status" value="1"/>
</dbReference>
<feature type="compositionally biased region" description="Polar residues" evidence="17">
    <location>
        <begin position="2565"/>
        <end position="2575"/>
    </location>
</feature>
<dbReference type="PROSITE" id="PS51190">
    <property type="entry name" value="FATC"/>
    <property type="match status" value="1"/>
</dbReference>
<feature type="compositionally biased region" description="Basic and acidic residues" evidence="17">
    <location>
        <begin position="200"/>
        <end position="212"/>
    </location>
</feature>
<evidence type="ECO:0000256" key="16">
    <source>
        <dbReference type="RuleBase" id="RU365027"/>
    </source>
</evidence>
<comment type="catalytic activity">
    <reaction evidence="14 16">
        <text>L-threonyl-[protein] + ATP = O-phospho-L-threonyl-[protein] + ADP + H(+)</text>
        <dbReference type="Rhea" id="RHEA:46608"/>
        <dbReference type="Rhea" id="RHEA-COMP:11060"/>
        <dbReference type="Rhea" id="RHEA-COMP:11605"/>
        <dbReference type="ChEBI" id="CHEBI:15378"/>
        <dbReference type="ChEBI" id="CHEBI:30013"/>
        <dbReference type="ChEBI" id="CHEBI:30616"/>
        <dbReference type="ChEBI" id="CHEBI:61977"/>
        <dbReference type="ChEBI" id="CHEBI:456216"/>
        <dbReference type="EC" id="2.7.11.1"/>
    </reaction>
</comment>
<dbReference type="Proteomes" id="UP000305948">
    <property type="component" value="Unassembled WGS sequence"/>
</dbReference>
<dbReference type="Gene3D" id="1.10.1070.11">
    <property type="entry name" value="Phosphatidylinositol 3-/4-kinase, catalytic domain"/>
    <property type="match status" value="1"/>
</dbReference>
<dbReference type="InterPro" id="IPR036940">
    <property type="entry name" value="PI3/4_kinase_cat_sf"/>
</dbReference>
<dbReference type="SMART" id="SM01342">
    <property type="entry name" value="TAN"/>
    <property type="match status" value="1"/>
</dbReference>